<dbReference type="KEGG" id="cyt:cce_1083"/>
<organism evidence="1 2">
    <name type="scientific">Crocosphaera subtropica (strain ATCC 51142 / BH68)</name>
    <name type="common">Cyanothece sp. (strain ATCC 51142)</name>
    <dbReference type="NCBI Taxonomy" id="43989"/>
    <lineage>
        <taxon>Bacteria</taxon>
        <taxon>Bacillati</taxon>
        <taxon>Cyanobacteriota</taxon>
        <taxon>Cyanophyceae</taxon>
        <taxon>Oscillatoriophycideae</taxon>
        <taxon>Chroococcales</taxon>
        <taxon>Aphanothecaceae</taxon>
        <taxon>Crocosphaera</taxon>
        <taxon>Crocosphaera subtropica</taxon>
    </lineage>
</organism>
<evidence type="ECO:0000313" key="2">
    <source>
        <dbReference type="Proteomes" id="UP000001203"/>
    </source>
</evidence>
<dbReference type="RefSeq" id="WP_009547021.1">
    <property type="nucleotide sequence ID" value="NC_010546.1"/>
</dbReference>
<proteinExistence type="predicted"/>
<name>B1WTW7_CROS5</name>
<reference evidence="1 2" key="1">
    <citation type="journal article" date="2008" name="Proc. Natl. Acad. Sci. U.S.A.">
        <title>The genome of Cyanothece 51142, a unicellular diazotrophic cyanobacterium important in the marine nitrogen cycle.</title>
        <authorList>
            <person name="Welsh E.A."/>
            <person name="Liberton M."/>
            <person name="Stoeckel J."/>
            <person name="Loh T."/>
            <person name="Elvitigala T."/>
            <person name="Wang C."/>
            <person name="Wollam A."/>
            <person name="Fulton R.S."/>
            <person name="Clifton S.W."/>
            <person name="Jacobs J.M."/>
            <person name="Aurora R."/>
            <person name="Ghosh B.K."/>
            <person name="Sherman L.A."/>
            <person name="Smith R.D."/>
            <person name="Wilson R.K."/>
            <person name="Pakrasi H.B."/>
        </authorList>
    </citation>
    <scope>NUCLEOTIDE SEQUENCE [LARGE SCALE GENOMIC DNA]</scope>
    <source>
        <strain evidence="2">ATCC 51142 / BH68</strain>
    </source>
</reference>
<evidence type="ECO:0000313" key="1">
    <source>
        <dbReference type="EMBL" id="ACB50433.1"/>
    </source>
</evidence>
<dbReference type="HOGENOM" id="CLU_1451495_0_0_3"/>
<sequence>MLTMTVNWTKLAKIRELEEYFKEDFDGFKKLIGEKIEEFGHFSDEALDKFAKLRVLEVTNGCTQWAFRRGDKECLSVEQTRECMNLVMGFIKQAELYFPSEGKIEFDDEQKAFIEAGRNLYINAFKKHNKDSEREYYAASTAQFIVYGKKRMQLAFNIVKQDYEMLFSPYYIERGQKYIMPYLECLESKENE</sequence>
<protein>
    <submittedName>
        <fullName evidence="1">Uncharacterized protein</fullName>
    </submittedName>
</protein>
<dbReference type="eggNOG" id="ENOG503153R">
    <property type="taxonomic scope" value="Bacteria"/>
</dbReference>
<dbReference type="AlphaFoldDB" id="B1WTW7"/>
<accession>B1WTW7</accession>
<gene>
    <name evidence="1" type="ordered locus">cce_1083</name>
</gene>
<keyword evidence="2" id="KW-1185">Reference proteome</keyword>
<dbReference type="OrthoDB" id="554848at2"/>
<dbReference type="Proteomes" id="UP000001203">
    <property type="component" value="Chromosome circular"/>
</dbReference>
<dbReference type="EMBL" id="CP000806">
    <property type="protein sequence ID" value="ACB50433.1"/>
    <property type="molecule type" value="Genomic_DNA"/>
</dbReference>